<keyword evidence="1" id="KW-0175">Coiled coil</keyword>
<dbReference type="Pfam" id="PF14295">
    <property type="entry name" value="PAN_4"/>
    <property type="match status" value="2"/>
</dbReference>
<comment type="caution">
    <text evidence="5">The sequence shown here is derived from an EMBL/GenBank/DDBJ whole genome shotgun (WGS) entry which is preliminary data.</text>
</comment>
<feature type="signal peptide" evidence="3">
    <location>
        <begin position="1"/>
        <end position="19"/>
    </location>
</feature>
<dbReference type="AlphaFoldDB" id="A0A8H6EAI7"/>
<dbReference type="EMBL" id="SPNV01000018">
    <property type="protein sequence ID" value="KAF5865577.1"/>
    <property type="molecule type" value="Genomic_DNA"/>
</dbReference>
<keyword evidence="6" id="KW-1185">Reference proteome</keyword>
<proteinExistence type="predicted"/>
<accession>A0A8H6EAI7</accession>
<gene>
    <name evidence="5" type="ORF">ETB97_003421</name>
</gene>
<dbReference type="InterPro" id="IPR003609">
    <property type="entry name" value="Pan_app"/>
</dbReference>
<sequence>MQLQALVPFLPLLASLAAGQSSSTPRAFYNQVCPEKDGQEKKVYSNIYVTYHCNQRPDTSELAVISAASPDDCATICSKRSDCKSVLWAGKETTEGRNSNTPKSCVLYHSLDAPLISESEVVYMTYKVKKGGLFPDDNDKCSDEKAHIDRLQDKVNGLERQLKDCEKGCTKGCFQCPDWDQEHVNDRGHDYKVYCGMLDDEGWDADNVGFKPDRTPKECIQACTDTPKCERAIWPTALASNAKGGCWLRPYTIRAGRVPSKKSGYSSAHLQGTDGNAV</sequence>
<name>A0A8H6EAI7_PETAA</name>
<evidence type="ECO:0000259" key="4">
    <source>
        <dbReference type="Pfam" id="PF14295"/>
    </source>
</evidence>
<evidence type="ECO:0000313" key="6">
    <source>
        <dbReference type="Proteomes" id="UP000541154"/>
    </source>
</evidence>
<feature type="compositionally biased region" description="Polar residues" evidence="2">
    <location>
        <begin position="263"/>
        <end position="278"/>
    </location>
</feature>
<evidence type="ECO:0000256" key="3">
    <source>
        <dbReference type="SAM" id="SignalP"/>
    </source>
</evidence>
<evidence type="ECO:0000256" key="1">
    <source>
        <dbReference type="SAM" id="Coils"/>
    </source>
</evidence>
<organism evidence="5 6">
    <name type="scientific">Petromyces alliaceus</name>
    <name type="common">Aspergillus alliaceus</name>
    <dbReference type="NCBI Taxonomy" id="209559"/>
    <lineage>
        <taxon>Eukaryota</taxon>
        <taxon>Fungi</taxon>
        <taxon>Dikarya</taxon>
        <taxon>Ascomycota</taxon>
        <taxon>Pezizomycotina</taxon>
        <taxon>Eurotiomycetes</taxon>
        <taxon>Eurotiomycetidae</taxon>
        <taxon>Eurotiales</taxon>
        <taxon>Aspergillaceae</taxon>
        <taxon>Aspergillus</taxon>
        <taxon>Aspergillus subgen. Circumdati</taxon>
    </lineage>
</organism>
<feature type="domain" description="Apple" evidence="4">
    <location>
        <begin position="65"/>
        <end position="93"/>
    </location>
</feature>
<protein>
    <recommendedName>
        <fullName evidence="4">Apple domain-containing protein</fullName>
    </recommendedName>
</protein>
<evidence type="ECO:0000313" key="5">
    <source>
        <dbReference type="EMBL" id="KAF5865577.1"/>
    </source>
</evidence>
<dbReference type="Proteomes" id="UP000541154">
    <property type="component" value="Unassembled WGS sequence"/>
</dbReference>
<feature type="chain" id="PRO_5034331815" description="Apple domain-containing protein" evidence="3">
    <location>
        <begin position="20"/>
        <end position="278"/>
    </location>
</feature>
<keyword evidence="3" id="KW-0732">Signal</keyword>
<feature type="domain" description="Apple" evidence="4">
    <location>
        <begin position="202"/>
        <end position="248"/>
    </location>
</feature>
<evidence type="ECO:0000256" key="2">
    <source>
        <dbReference type="SAM" id="MobiDB-lite"/>
    </source>
</evidence>
<feature type="region of interest" description="Disordered" evidence="2">
    <location>
        <begin position="259"/>
        <end position="278"/>
    </location>
</feature>
<reference evidence="5 6" key="1">
    <citation type="submission" date="2019-04" db="EMBL/GenBank/DDBJ databases">
        <title>Aspergillus burnettii sp. nov., novel species from soil in southeast Queensland.</title>
        <authorList>
            <person name="Gilchrist C.L.M."/>
            <person name="Pitt J.I."/>
            <person name="Lange L."/>
            <person name="Lacey H.J."/>
            <person name="Vuong D."/>
            <person name="Midgley D.J."/>
            <person name="Greenfield P."/>
            <person name="Bradbury M."/>
            <person name="Lacey E."/>
            <person name="Busk P.K."/>
            <person name="Pilgaard B."/>
            <person name="Chooi Y.H."/>
            <person name="Piggott A.M."/>
        </authorList>
    </citation>
    <scope>NUCLEOTIDE SEQUENCE [LARGE SCALE GENOMIC DNA]</scope>
    <source>
        <strain evidence="5 6">FRR 5400</strain>
    </source>
</reference>
<feature type="coiled-coil region" evidence="1">
    <location>
        <begin position="141"/>
        <end position="168"/>
    </location>
</feature>